<dbReference type="EMBL" id="CM042051">
    <property type="protein sequence ID" value="KAI3729757.1"/>
    <property type="molecule type" value="Genomic_DNA"/>
</dbReference>
<keyword evidence="2" id="KW-1185">Reference proteome</keyword>
<evidence type="ECO:0000313" key="2">
    <source>
        <dbReference type="Proteomes" id="UP001055879"/>
    </source>
</evidence>
<reference evidence="2" key="1">
    <citation type="journal article" date="2022" name="Mol. Ecol. Resour.">
        <title>The genomes of chicory, endive, great burdock and yacon provide insights into Asteraceae palaeo-polyploidization history and plant inulin production.</title>
        <authorList>
            <person name="Fan W."/>
            <person name="Wang S."/>
            <person name="Wang H."/>
            <person name="Wang A."/>
            <person name="Jiang F."/>
            <person name="Liu H."/>
            <person name="Zhao H."/>
            <person name="Xu D."/>
            <person name="Zhang Y."/>
        </authorList>
    </citation>
    <scope>NUCLEOTIDE SEQUENCE [LARGE SCALE GENOMIC DNA]</scope>
    <source>
        <strain evidence="2">cv. Niubang</strain>
    </source>
</reference>
<comment type="caution">
    <text evidence="1">The sequence shown here is derived from an EMBL/GenBank/DDBJ whole genome shotgun (WGS) entry which is preliminary data.</text>
</comment>
<dbReference type="Proteomes" id="UP001055879">
    <property type="component" value="Linkage Group LG05"/>
</dbReference>
<reference evidence="1 2" key="2">
    <citation type="journal article" date="2022" name="Mol. Ecol. Resour.">
        <title>The genomes of chicory, endive, great burdock and yacon provide insights into Asteraceae paleo-polyploidization history and plant inulin production.</title>
        <authorList>
            <person name="Fan W."/>
            <person name="Wang S."/>
            <person name="Wang H."/>
            <person name="Wang A."/>
            <person name="Jiang F."/>
            <person name="Liu H."/>
            <person name="Zhao H."/>
            <person name="Xu D."/>
            <person name="Zhang Y."/>
        </authorList>
    </citation>
    <scope>NUCLEOTIDE SEQUENCE [LARGE SCALE GENOMIC DNA]</scope>
    <source>
        <strain evidence="2">cv. Niubang</strain>
    </source>
</reference>
<organism evidence="1 2">
    <name type="scientific">Arctium lappa</name>
    <name type="common">Greater burdock</name>
    <name type="synonym">Lappa major</name>
    <dbReference type="NCBI Taxonomy" id="4217"/>
    <lineage>
        <taxon>Eukaryota</taxon>
        <taxon>Viridiplantae</taxon>
        <taxon>Streptophyta</taxon>
        <taxon>Embryophyta</taxon>
        <taxon>Tracheophyta</taxon>
        <taxon>Spermatophyta</taxon>
        <taxon>Magnoliopsida</taxon>
        <taxon>eudicotyledons</taxon>
        <taxon>Gunneridae</taxon>
        <taxon>Pentapetalae</taxon>
        <taxon>asterids</taxon>
        <taxon>campanulids</taxon>
        <taxon>Asterales</taxon>
        <taxon>Asteraceae</taxon>
        <taxon>Carduoideae</taxon>
        <taxon>Cardueae</taxon>
        <taxon>Arctiinae</taxon>
        <taxon>Arctium</taxon>
    </lineage>
</organism>
<accession>A0ACB9C652</accession>
<protein>
    <submittedName>
        <fullName evidence="1">Uncharacterized protein</fullName>
    </submittedName>
</protein>
<evidence type="ECO:0000313" key="1">
    <source>
        <dbReference type="EMBL" id="KAI3729757.1"/>
    </source>
</evidence>
<name>A0ACB9C652_ARCLA</name>
<proteinExistence type="predicted"/>
<gene>
    <name evidence="1" type="ORF">L6452_18422</name>
</gene>
<sequence length="107" mass="11561">MVKLYFILRDDVTKATTAKDAHQTGGRRLIQKPPTLLKAPSYSRKAHGGHLSVTTYMGSANADGKILPLDVGENEVLGLWDYESFLITVIVSESGGDGGTGRETRGR</sequence>